<dbReference type="SMART" id="SM00936">
    <property type="entry name" value="PBP5_C"/>
    <property type="match status" value="1"/>
</dbReference>
<keyword evidence="6" id="KW-0645">Protease</keyword>
<keyword evidence="9" id="KW-0133">Cell shape</keyword>
<evidence type="ECO:0000256" key="1">
    <source>
        <dbReference type="ARBA" id="ARBA00003217"/>
    </source>
</evidence>
<dbReference type="Pfam" id="PF07943">
    <property type="entry name" value="PBP5_C"/>
    <property type="match status" value="1"/>
</dbReference>
<dbReference type="InterPro" id="IPR037167">
    <property type="entry name" value="Peptidase_S11_C_sf"/>
</dbReference>
<protein>
    <recommendedName>
        <fullName evidence="4">serine-type D-Ala-D-Ala carboxypeptidase</fullName>
        <ecNumber evidence="4">3.4.16.4</ecNumber>
    </recommendedName>
</protein>
<feature type="domain" description="Peptidase S11 D-Ala-D-Ala carboxypeptidase A C-terminal" evidence="13">
    <location>
        <begin position="271"/>
        <end position="361"/>
    </location>
</feature>
<dbReference type="Gene3D" id="2.60.410.10">
    <property type="entry name" value="D-Ala-D-Ala carboxypeptidase, C-terminal domain"/>
    <property type="match status" value="1"/>
</dbReference>
<comment type="similarity">
    <text evidence="3">Belongs to the peptidase S11 family.</text>
</comment>
<dbReference type="InterPro" id="IPR018044">
    <property type="entry name" value="Peptidase_S11"/>
</dbReference>
<comment type="caution">
    <text evidence="14">The sequence shown here is derived from an EMBL/GenBank/DDBJ whole genome shotgun (WGS) entry which is preliminary data.</text>
</comment>
<dbReference type="AlphaFoldDB" id="A0A0W8E4Q1"/>
<evidence type="ECO:0000256" key="5">
    <source>
        <dbReference type="ARBA" id="ARBA00022645"/>
    </source>
</evidence>
<dbReference type="GO" id="GO:0008360">
    <property type="term" value="P:regulation of cell shape"/>
    <property type="evidence" value="ECO:0007669"/>
    <property type="project" value="UniProtKB-KW"/>
</dbReference>
<dbReference type="InterPro" id="IPR001967">
    <property type="entry name" value="Peptidase_S11_N"/>
</dbReference>
<dbReference type="GO" id="GO:0071555">
    <property type="term" value="P:cell wall organization"/>
    <property type="evidence" value="ECO:0007669"/>
    <property type="project" value="UniProtKB-KW"/>
</dbReference>
<dbReference type="PANTHER" id="PTHR21581">
    <property type="entry name" value="D-ALANYL-D-ALANINE CARBOXYPEPTIDASE"/>
    <property type="match status" value="1"/>
</dbReference>
<evidence type="ECO:0000256" key="6">
    <source>
        <dbReference type="ARBA" id="ARBA00022670"/>
    </source>
</evidence>
<evidence type="ECO:0000256" key="9">
    <source>
        <dbReference type="ARBA" id="ARBA00022960"/>
    </source>
</evidence>
<evidence type="ECO:0000256" key="10">
    <source>
        <dbReference type="ARBA" id="ARBA00022984"/>
    </source>
</evidence>
<evidence type="ECO:0000256" key="8">
    <source>
        <dbReference type="ARBA" id="ARBA00022801"/>
    </source>
</evidence>
<reference evidence="14" key="1">
    <citation type="journal article" date="2015" name="Proc. Natl. Acad. Sci. U.S.A.">
        <title>Networks of energetic and metabolic interactions define dynamics in microbial communities.</title>
        <authorList>
            <person name="Embree M."/>
            <person name="Liu J.K."/>
            <person name="Al-Bassam M.M."/>
            <person name="Zengler K."/>
        </authorList>
    </citation>
    <scope>NUCLEOTIDE SEQUENCE</scope>
</reference>
<dbReference type="SUPFAM" id="SSF56601">
    <property type="entry name" value="beta-lactamase/transpeptidase-like"/>
    <property type="match status" value="1"/>
</dbReference>
<keyword evidence="8 14" id="KW-0378">Hydrolase</keyword>
<evidence type="ECO:0000256" key="3">
    <source>
        <dbReference type="ARBA" id="ARBA00007164"/>
    </source>
</evidence>
<evidence type="ECO:0000256" key="4">
    <source>
        <dbReference type="ARBA" id="ARBA00012448"/>
    </source>
</evidence>
<dbReference type="GO" id="GO:0009002">
    <property type="term" value="F:serine-type D-Ala-D-Ala carboxypeptidase activity"/>
    <property type="evidence" value="ECO:0007669"/>
    <property type="project" value="UniProtKB-EC"/>
</dbReference>
<evidence type="ECO:0000313" key="14">
    <source>
        <dbReference type="EMBL" id="KUG03331.1"/>
    </source>
</evidence>
<evidence type="ECO:0000259" key="13">
    <source>
        <dbReference type="SMART" id="SM00936"/>
    </source>
</evidence>
<dbReference type="UniPathway" id="UPA00219"/>
<keyword evidence="7" id="KW-0732">Signal</keyword>
<keyword evidence="11" id="KW-0961">Cell wall biogenesis/degradation</keyword>
<dbReference type="InterPro" id="IPR012338">
    <property type="entry name" value="Beta-lactam/transpept-like"/>
</dbReference>
<comment type="catalytic activity">
    <reaction evidence="12">
        <text>Preferential cleavage: (Ac)2-L-Lys-D-Ala-|-D-Ala. Also transpeptidation of peptidyl-alanyl moieties that are N-acyl substituents of D-alanine.</text>
        <dbReference type="EC" id="3.4.16.4"/>
    </reaction>
</comment>
<dbReference type="Gene3D" id="3.40.710.10">
    <property type="entry name" value="DD-peptidase/beta-lactamase superfamily"/>
    <property type="match status" value="1"/>
</dbReference>
<sequence length="375" mass="41483">MKPTWFRITAAAVLILFLAGFQVQEVHAGPYLTSKYVCLLDGDTGQLIYGHNSDEIRPVASTTKMMTAILAVEYADLEETVVISKNCDRTPEYTIGLLEGQESTVGELLKAALIKSANDAAVALAEHVAGNERFFSCLMSKKAFAIGAVNTHFVNASGLPSQEHVSTAYDLAVMGRYLLSQDYINELVAARHIEFKHPGYQQPLTITNTNGLLNSYNGANGIKTGTTNAAGKCLVASAKRDNWQLIAVALNSPDRNGDCTRLLNYGYQEVSQETVIDSSLPFKQIKITHGDQDYLDVYPEKDLILWQGTEEKNLEIEKKVEMEYSLTAPISKNQAVGVLHVYVDGKLFASTKLISHEDIAKKNRWISYLKEIFDY</sequence>
<dbReference type="GO" id="GO:0006508">
    <property type="term" value="P:proteolysis"/>
    <property type="evidence" value="ECO:0007669"/>
    <property type="project" value="UniProtKB-KW"/>
</dbReference>
<keyword evidence="10" id="KW-0573">Peptidoglycan synthesis</keyword>
<dbReference type="PRINTS" id="PR00725">
    <property type="entry name" value="DADACBPTASE1"/>
</dbReference>
<dbReference type="EMBL" id="LNQE01001885">
    <property type="protein sequence ID" value="KUG03331.1"/>
    <property type="molecule type" value="Genomic_DNA"/>
</dbReference>
<gene>
    <name evidence="14" type="ORF">ASZ90_019269</name>
</gene>
<dbReference type="Pfam" id="PF00768">
    <property type="entry name" value="Peptidase_S11"/>
    <property type="match status" value="1"/>
</dbReference>
<comment type="pathway">
    <text evidence="2">Cell wall biogenesis; peptidoglycan biosynthesis.</text>
</comment>
<keyword evidence="5 14" id="KW-0121">Carboxypeptidase</keyword>
<dbReference type="PANTHER" id="PTHR21581:SF6">
    <property type="entry name" value="TRAFFICKING PROTEIN PARTICLE COMPLEX SUBUNIT 12"/>
    <property type="match status" value="1"/>
</dbReference>
<proteinExistence type="inferred from homology"/>
<name>A0A0W8E4Q1_9ZZZZ</name>
<dbReference type="GO" id="GO:0009252">
    <property type="term" value="P:peptidoglycan biosynthetic process"/>
    <property type="evidence" value="ECO:0007669"/>
    <property type="project" value="UniProtKB-UniPathway"/>
</dbReference>
<dbReference type="SUPFAM" id="SSF69189">
    <property type="entry name" value="Penicillin-binding protein associated domain"/>
    <property type="match status" value="1"/>
</dbReference>
<dbReference type="EC" id="3.4.16.4" evidence="4"/>
<evidence type="ECO:0000256" key="12">
    <source>
        <dbReference type="ARBA" id="ARBA00034000"/>
    </source>
</evidence>
<comment type="function">
    <text evidence="1">Removes C-terminal D-alanyl residues from sugar-peptide cell wall precursors.</text>
</comment>
<evidence type="ECO:0000256" key="11">
    <source>
        <dbReference type="ARBA" id="ARBA00023316"/>
    </source>
</evidence>
<organism evidence="14">
    <name type="scientific">hydrocarbon metagenome</name>
    <dbReference type="NCBI Taxonomy" id="938273"/>
    <lineage>
        <taxon>unclassified sequences</taxon>
        <taxon>metagenomes</taxon>
        <taxon>ecological metagenomes</taxon>
    </lineage>
</organism>
<evidence type="ECO:0000256" key="2">
    <source>
        <dbReference type="ARBA" id="ARBA00004752"/>
    </source>
</evidence>
<evidence type="ECO:0000256" key="7">
    <source>
        <dbReference type="ARBA" id="ARBA00022729"/>
    </source>
</evidence>
<accession>A0A0W8E4Q1</accession>
<dbReference type="InterPro" id="IPR015956">
    <property type="entry name" value="Peniciliin-bd_prot_C_sf"/>
</dbReference>
<dbReference type="InterPro" id="IPR012907">
    <property type="entry name" value="Peptidase_S11_C"/>
</dbReference>